<evidence type="ECO:0000313" key="3">
    <source>
        <dbReference type="EMBL" id="CAF0894253.1"/>
    </source>
</evidence>
<organism evidence="3 5">
    <name type="scientific">Adineta steineri</name>
    <dbReference type="NCBI Taxonomy" id="433720"/>
    <lineage>
        <taxon>Eukaryota</taxon>
        <taxon>Metazoa</taxon>
        <taxon>Spiralia</taxon>
        <taxon>Gnathifera</taxon>
        <taxon>Rotifera</taxon>
        <taxon>Eurotatoria</taxon>
        <taxon>Bdelloidea</taxon>
        <taxon>Adinetida</taxon>
        <taxon>Adinetidae</taxon>
        <taxon>Adineta</taxon>
    </lineage>
</organism>
<proteinExistence type="predicted"/>
<evidence type="ECO:0000259" key="2">
    <source>
        <dbReference type="Pfam" id="PF01926"/>
    </source>
</evidence>
<reference evidence="3" key="1">
    <citation type="submission" date="2021-02" db="EMBL/GenBank/DDBJ databases">
        <authorList>
            <person name="Nowell W R."/>
        </authorList>
    </citation>
    <scope>NUCLEOTIDE SEQUENCE</scope>
</reference>
<dbReference type="GO" id="GO:0005525">
    <property type="term" value="F:GTP binding"/>
    <property type="evidence" value="ECO:0007669"/>
    <property type="project" value="InterPro"/>
</dbReference>
<gene>
    <name evidence="3" type="ORF">IZO911_LOCUS11894</name>
    <name evidence="4" type="ORF">KXQ929_LOCUS35089</name>
</gene>
<comment type="caution">
    <text evidence="3">The sequence shown here is derived from an EMBL/GenBank/DDBJ whole genome shotgun (WGS) entry which is preliminary data.</text>
</comment>
<dbReference type="Gene3D" id="3.40.50.300">
    <property type="entry name" value="P-loop containing nucleotide triphosphate hydrolases"/>
    <property type="match status" value="1"/>
</dbReference>
<dbReference type="Proteomes" id="UP000663860">
    <property type="component" value="Unassembled WGS sequence"/>
</dbReference>
<dbReference type="EMBL" id="CAJOBB010004980">
    <property type="protein sequence ID" value="CAF4111110.1"/>
    <property type="molecule type" value="Genomic_DNA"/>
</dbReference>
<evidence type="ECO:0000256" key="1">
    <source>
        <dbReference type="SAM" id="Coils"/>
    </source>
</evidence>
<protein>
    <recommendedName>
        <fullName evidence="2">G domain-containing protein</fullName>
    </recommendedName>
</protein>
<dbReference type="SUPFAM" id="SSF52540">
    <property type="entry name" value="P-loop containing nucleoside triphosphate hydrolases"/>
    <property type="match status" value="1"/>
</dbReference>
<name>A0A813Z790_9BILA</name>
<dbReference type="InterPro" id="IPR006073">
    <property type="entry name" value="GTP-bd"/>
</dbReference>
<dbReference type="PANTHER" id="PTHR14143:SF1">
    <property type="entry name" value="IRG-TYPE G DOMAIN-CONTAINING PROTEIN"/>
    <property type="match status" value="1"/>
</dbReference>
<feature type="domain" description="G" evidence="2">
    <location>
        <begin position="118"/>
        <end position="221"/>
    </location>
</feature>
<dbReference type="InterPro" id="IPR027417">
    <property type="entry name" value="P-loop_NTPase"/>
</dbReference>
<dbReference type="EMBL" id="CAJNOE010000090">
    <property type="protein sequence ID" value="CAF0894253.1"/>
    <property type="molecule type" value="Genomic_DNA"/>
</dbReference>
<dbReference type="PANTHER" id="PTHR14143">
    <property type="entry name" value="INTERFERON-INDUCIBLE GTPASE FAMILY MEMBER"/>
    <property type="match status" value="1"/>
</dbReference>
<dbReference type="Proteomes" id="UP000663868">
    <property type="component" value="Unassembled WGS sequence"/>
</dbReference>
<accession>A0A813Z790</accession>
<evidence type="ECO:0000313" key="4">
    <source>
        <dbReference type="EMBL" id="CAF4111110.1"/>
    </source>
</evidence>
<evidence type="ECO:0000313" key="5">
    <source>
        <dbReference type="Proteomes" id="UP000663860"/>
    </source>
</evidence>
<dbReference type="Pfam" id="PF01926">
    <property type="entry name" value="MMR_HSR1"/>
    <property type="match status" value="1"/>
</dbReference>
<feature type="coiled-coil region" evidence="1">
    <location>
        <begin position="37"/>
        <end position="79"/>
    </location>
</feature>
<keyword evidence="1" id="KW-0175">Coiled coil</keyword>
<dbReference type="AlphaFoldDB" id="A0A813Z790"/>
<dbReference type="CDD" id="cd00882">
    <property type="entry name" value="Ras_like_GTPase"/>
    <property type="match status" value="1"/>
</dbReference>
<sequence length="278" mass="31511">MSLFRLIPLAAEAVEILLNPLGIGKESNAPSNDQENIRLLESEHRAVVAELQNENKKLMEEYQEANKTQMEQMMKLVEDAKSKNLTSFEAIAENDEQAKEAIIKLAQQAKPLGLEGNHVALFGTTSCGKSTMLNVLYGKKVAETGFGETTREIKSYQANDFVLWDIPGKNDEVSYMSMQYISFFKGLTRRIILVTNTLKESSSMMKLLDAIGLDYDIVVNKMDQCKKEEEAKFREAIETEKQTLGLQGVRSIFYISAENPTQFPDWLKMVDYLTGRWK</sequence>